<dbReference type="SUPFAM" id="SSF46785">
    <property type="entry name" value="Winged helix' DNA-binding domain"/>
    <property type="match status" value="1"/>
</dbReference>
<dbReference type="RefSeq" id="WP_061996191.1">
    <property type="nucleotide sequence ID" value="NZ_JAAGPU010000026.1"/>
</dbReference>
<dbReference type="InterPro" id="IPR036390">
    <property type="entry name" value="WH_DNA-bd_sf"/>
</dbReference>
<name>A0A6M0H883_9CLOT</name>
<sequence length="151" mass="17555">MNNNKNLKLIAKDFLTIVPLFQKKLVKRNCNFSQDNLNHSHFQVMATLKFYGKQPISEVSKRLFISMPNMTKLLNKLIEKEMVVRLPDDKDRRIINIELTPKGEKYLDEKYNEVLDTLTSKFSTLSEDQIDKLALSIHNLKEVLTAISSED</sequence>
<dbReference type="Pfam" id="PF01047">
    <property type="entry name" value="MarR"/>
    <property type="match status" value="1"/>
</dbReference>
<dbReference type="PRINTS" id="PR00598">
    <property type="entry name" value="HTHMARR"/>
</dbReference>
<dbReference type="GO" id="GO:0006950">
    <property type="term" value="P:response to stress"/>
    <property type="evidence" value="ECO:0007669"/>
    <property type="project" value="TreeGrafter"/>
</dbReference>
<evidence type="ECO:0000259" key="1">
    <source>
        <dbReference type="PROSITE" id="PS50995"/>
    </source>
</evidence>
<proteinExistence type="predicted"/>
<organism evidence="2 3">
    <name type="scientific">Clostridium senegalense</name>
    <dbReference type="NCBI Taxonomy" id="1465809"/>
    <lineage>
        <taxon>Bacteria</taxon>
        <taxon>Bacillati</taxon>
        <taxon>Bacillota</taxon>
        <taxon>Clostridia</taxon>
        <taxon>Eubacteriales</taxon>
        <taxon>Clostridiaceae</taxon>
        <taxon>Clostridium</taxon>
    </lineage>
</organism>
<dbReference type="Proteomes" id="UP000481872">
    <property type="component" value="Unassembled WGS sequence"/>
</dbReference>
<dbReference type="PANTHER" id="PTHR33164:SF96">
    <property type="entry name" value="MARR-FAMILY TRANSCRIPTIONAL REGULATOR"/>
    <property type="match status" value="1"/>
</dbReference>
<dbReference type="GO" id="GO:0003700">
    <property type="term" value="F:DNA-binding transcription factor activity"/>
    <property type="evidence" value="ECO:0007669"/>
    <property type="project" value="InterPro"/>
</dbReference>
<dbReference type="Gene3D" id="1.10.10.10">
    <property type="entry name" value="Winged helix-like DNA-binding domain superfamily/Winged helix DNA-binding domain"/>
    <property type="match status" value="1"/>
</dbReference>
<protein>
    <submittedName>
        <fullName evidence="2">MarR family transcriptional regulator</fullName>
    </submittedName>
</protein>
<gene>
    <name evidence="2" type="ORF">G3M99_13230</name>
</gene>
<dbReference type="InterPro" id="IPR000835">
    <property type="entry name" value="HTH_MarR-typ"/>
</dbReference>
<evidence type="ECO:0000313" key="3">
    <source>
        <dbReference type="Proteomes" id="UP000481872"/>
    </source>
</evidence>
<dbReference type="InterPro" id="IPR039422">
    <property type="entry name" value="MarR/SlyA-like"/>
</dbReference>
<dbReference type="InterPro" id="IPR036388">
    <property type="entry name" value="WH-like_DNA-bd_sf"/>
</dbReference>
<comment type="caution">
    <text evidence="2">The sequence shown here is derived from an EMBL/GenBank/DDBJ whole genome shotgun (WGS) entry which is preliminary data.</text>
</comment>
<accession>A0A6M0H883</accession>
<reference evidence="2 3" key="1">
    <citation type="submission" date="2020-02" db="EMBL/GenBank/DDBJ databases">
        <title>Genome assembly of a novel Clostridium senegalense strain.</title>
        <authorList>
            <person name="Gupta T.B."/>
            <person name="Jauregui R."/>
            <person name="Maclean P."/>
            <person name="Nawarathana A."/>
            <person name="Brightwell G."/>
        </authorList>
    </citation>
    <scope>NUCLEOTIDE SEQUENCE [LARGE SCALE GENOMIC DNA]</scope>
    <source>
        <strain evidence="2 3">AGRFS4</strain>
    </source>
</reference>
<feature type="domain" description="HTH marR-type" evidence="1">
    <location>
        <begin position="1"/>
        <end position="142"/>
    </location>
</feature>
<keyword evidence="3" id="KW-1185">Reference proteome</keyword>
<dbReference type="AlphaFoldDB" id="A0A6M0H883"/>
<dbReference type="PROSITE" id="PS50995">
    <property type="entry name" value="HTH_MARR_2"/>
    <property type="match status" value="1"/>
</dbReference>
<dbReference type="EMBL" id="JAAGPU010000026">
    <property type="protein sequence ID" value="NEU05792.1"/>
    <property type="molecule type" value="Genomic_DNA"/>
</dbReference>
<evidence type="ECO:0000313" key="2">
    <source>
        <dbReference type="EMBL" id="NEU05792.1"/>
    </source>
</evidence>
<dbReference type="PANTHER" id="PTHR33164">
    <property type="entry name" value="TRANSCRIPTIONAL REGULATOR, MARR FAMILY"/>
    <property type="match status" value="1"/>
</dbReference>
<dbReference type="SMART" id="SM00347">
    <property type="entry name" value="HTH_MARR"/>
    <property type="match status" value="1"/>
</dbReference>